<feature type="compositionally biased region" description="Polar residues" evidence="1">
    <location>
        <begin position="61"/>
        <end position="70"/>
    </location>
</feature>
<gene>
    <name evidence="3" type="ORF">IHE55_17955</name>
</gene>
<dbReference type="EMBL" id="JACYXC010000001">
    <property type="protein sequence ID" value="MBH5336556.1"/>
    <property type="molecule type" value="Genomic_DNA"/>
</dbReference>
<keyword evidence="2" id="KW-0732">Signal</keyword>
<reference evidence="3 4" key="1">
    <citation type="submission" date="2020-09" db="EMBL/GenBank/DDBJ databases">
        <title>Biosynthesis of the nuclear factor of activated T cells inhibitor NFAT-133 and its congeners in Streptomyces pactum.</title>
        <authorList>
            <person name="Zhou W."/>
            <person name="Posri P."/>
            <person name="Abugrain M.E."/>
            <person name="Weisberg A.J."/>
            <person name="Chang J.H."/>
            <person name="Mahmud T."/>
        </authorList>
    </citation>
    <scope>NUCLEOTIDE SEQUENCE [LARGE SCALE GENOMIC DNA]</scope>
    <source>
        <strain evidence="3 4">ATCC 27456</strain>
    </source>
</reference>
<name>A0ABS0NN11_9ACTN</name>
<protein>
    <submittedName>
        <fullName evidence="3">Uncharacterized protein</fullName>
    </submittedName>
</protein>
<feature type="signal peptide" evidence="2">
    <location>
        <begin position="1"/>
        <end position="24"/>
    </location>
</feature>
<evidence type="ECO:0000313" key="4">
    <source>
        <dbReference type="Proteomes" id="UP000807371"/>
    </source>
</evidence>
<organism evidence="3 4">
    <name type="scientific">Streptomyces pactum</name>
    <dbReference type="NCBI Taxonomy" id="68249"/>
    <lineage>
        <taxon>Bacteria</taxon>
        <taxon>Bacillati</taxon>
        <taxon>Actinomycetota</taxon>
        <taxon>Actinomycetes</taxon>
        <taxon>Kitasatosporales</taxon>
        <taxon>Streptomycetaceae</taxon>
        <taxon>Streptomyces</taxon>
    </lineage>
</organism>
<evidence type="ECO:0000313" key="3">
    <source>
        <dbReference type="EMBL" id="MBH5336556.1"/>
    </source>
</evidence>
<evidence type="ECO:0000256" key="2">
    <source>
        <dbReference type="SAM" id="SignalP"/>
    </source>
</evidence>
<proteinExistence type="predicted"/>
<comment type="caution">
    <text evidence="3">The sequence shown here is derived from an EMBL/GenBank/DDBJ whole genome shotgun (WGS) entry which is preliminary data.</text>
</comment>
<sequence>MIRALGTVALGAALFGAGAGPATAASVDGEPLDTPTVIQLMQDAVDAWALDTDPAWAGIAGTSQGGNYVSRTDGRTDGRTQGGIPAAGRTDGRTPGSAPAAGVPHILPAPGSANPR</sequence>
<dbReference type="Proteomes" id="UP000807371">
    <property type="component" value="Unassembled WGS sequence"/>
</dbReference>
<feature type="region of interest" description="Disordered" evidence="1">
    <location>
        <begin position="60"/>
        <end position="116"/>
    </location>
</feature>
<keyword evidence="4" id="KW-1185">Reference proteome</keyword>
<feature type="chain" id="PRO_5047446465" evidence="2">
    <location>
        <begin position="25"/>
        <end position="116"/>
    </location>
</feature>
<accession>A0ABS0NN11</accession>
<evidence type="ECO:0000256" key="1">
    <source>
        <dbReference type="SAM" id="MobiDB-lite"/>
    </source>
</evidence>